<evidence type="ECO:0000313" key="2">
    <source>
        <dbReference type="EMBL" id="EYC35756.1"/>
    </source>
</evidence>
<dbReference type="Proteomes" id="UP000024635">
    <property type="component" value="Unassembled WGS sequence"/>
</dbReference>
<name>A0A016W832_9BILA</name>
<reference evidence="3" key="1">
    <citation type="journal article" date="2015" name="Nat. Genet.">
        <title>The genome and transcriptome of the zoonotic hookworm Ancylostoma ceylanicum identify infection-specific gene families.</title>
        <authorList>
            <person name="Schwarz E.M."/>
            <person name="Hu Y."/>
            <person name="Antoshechkin I."/>
            <person name="Miller M.M."/>
            <person name="Sternberg P.W."/>
            <person name="Aroian R.V."/>
        </authorList>
    </citation>
    <scope>NUCLEOTIDE SEQUENCE</scope>
    <source>
        <strain evidence="3">HY135</strain>
    </source>
</reference>
<protein>
    <submittedName>
        <fullName evidence="2">Uncharacterized protein</fullName>
    </submittedName>
</protein>
<dbReference type="EMBL" id="JARK01000589">
    <property type="protein sequence ID" value="EYC35756.1"/>
    <property type="molecule type" value="Genomic_DNA"/>
</dbReference>
<gene>
    <name evidence="2" type="primary">Acey_s0989.g3302</name>
    <name evidence="2" type="ORF">Y032_0989g3302</name>
</gene>
<comment type="caution">
    <text evidence="2">The sequence shown here is derived from an EMBL/GenBank/DDBJ whole genome shotgun (WGS) entry which is preliminary data.</text>
</comment>
<keyword evidence="3" id="KW-1185">Reference proteome</keyword>
<evidence type="ECO:0000313" key="3">
    <source>
        <dbReference type="Proteomes" id="UP000024635"/>
    </source>
</evidence>
<proteinExistence type="predicted"/>
<accession>A0A016W832</accession>
<evidence type="ECO:0000256" key="1">
    <source>
        <dbReference type="SAM" id="MobiDB-lite"/>
    </source>
</evidence>
<feature type="compositionally biased region" description="Polar residues" evidence="1">
    <location>
        <begin position="16"/>
        <end position="44"/>
    </location>
</feature>
<organism evidence="2 3">
    <name type="scientific">Ancylostoma ceylanicum</name>
    <dbReference type="NCBI Taxonomy" id="53326"/>
    <lineage>
        <taxon>Eukaryota</taxon>
        <taxon>Metazoa</taxon>
        <taxon>Ecdysozoa</taxon>
        <taxon>Nematoda</taxon>
        <taxon>Chromadorea</taxon>
        <taxon>Rhabditida</taxon>
        <taxon>Rhabditina</taxon>
        <taxon>Rhabditomorpha</taxon>
        <taxon>Strongyloidea</taxon>
        <taxon>Ancylostomatidae</taxon>
        <taxon>Ancylostomatinae</taxon>
        <taxon>Ancylostoma</taxon>
    </lineage>
</organism>
<feature type="region of interest" description="Disordered" evidence="1">
    <location>
        <begin position="1"/>
        <end position="68"/>
    </location>
</feature>
<sequence>MVLPDLISDVEEASIQKENQNTENTQASSSAPSDVAQTNQSQSTTKKRGLSENVGEQEEPAHKKCFRK</sequence>
<dbReference type="AlphaFoldDB" id="A0A016W832"/>